<dbReference type="Proteomes" id="UP001160483">
    <property type="component" value="Unassembled WGS sequence"/>
</dbReference>
<sequence length="104" mass="11626">MGVLPGIYSFALAGPDQNGSVYRALLRSQPSDAASAGAEEIRGMKYDKLEDEDRDEKMVFDLEEMTSDLLTDFANSMSLPDDFEETKLELSILRYSNIHVSLDK</sequence>
<proteinExistence type="predicted"/>
<protein>
    <submittedName>
        <fullName evidence="1">Uncharacterized protein</fullName>
    </submittedName>
</protein>
<evidence type="ECO:0000313" key="1">
    <source>
        <dbReference type="EMBL" id="CAH0475788.1"/>
    </source>
</evidence>
<dbReference type="EMBL" id="CAKKTJ010000131">
    <property type="protein sequence ID" value="CAH0475788.1"/>
    <property type="molecule type" value="Genomic_DNA"/>
</dbReference>
<organism evidence="1 2">
    <name type="scientific">Peronospora belbahrii</name>
    <dbReference type="NCBI Taxonomy" id="622444"/>
    <lineage>
        <taxon>Eukaryota</taxon>
        <taxon>Sar</taxon>
        <taxon>Stramenopiles</taxon>
        <taxon>Oomycota</taxon>
        <taxon>Peronosporomycetes</taxon>
        <taxon>Peronosporales</taxon>
        <taxon>Peronosporaceae</taxon>
        <taxon>Peronospora</taxon>
    </lineage>
</organism>
<reference evidence="1" key="1">
    <citation type="submission" date="2021-11" db="EMBL/GenBank/DDBJ databases">
        <authorList>
            <person name="Islam A."/>
            <person name="Islam S."/>
            <person name="Flora M.S."/>
            <person name="Rahman M."/>
            <person name="Ziaur R.M."/>
            <person name="Epstein J.H."/>
            <person name="Hassan M."/>
            <person name="Klassen M."/>
            <person name="Woodard K."/>
            <person name="Webb A."/>
            <person name="Webby R.J."/>
            <person name="El Zowalaty M.E."/>
        </authorList>
    </citation>
    <scope>NUCLEOTIDE SEQUENCE</scope>
    <source>
        <strain evidence="1">Pbs3</strain>
    </source>
</reference>
<dbReference type="AlphaFoldDB" id="A0AAU9KSG2"/>
<gene>
    <name evidence="1" type="ORF">PBS003_LOCUS2598</name>
</gene>
<accession>A0AAU9KSG2</accession>
<evidence type="ECO:0000313" key="2">
    <source>
        <dbReference type="Proteomes" id="UP001160483"/>
    </source>
</evidence>
<name>A0AAU9KSG2_9STRA</name>
<comment type="caution">
    <text evidence="1">The sequence shown here is derived from an EMBL/GenBank/DDBJ whole genome shotgun (WGS) entry which is preliminary data.</text>
</comment>